<dbReference type="Pfam" id="PF01741">
    <property type="entry name" value="MscL"/>
    <property type="match status" value="1"/>
</dbReference>
<dbReference type="InterPro" id="IPR037673">
    <property type="entry name" value="MSC/AndL"/>
</dbReference>
<accession>A0A2H0UGN1</accession>
<evidence type="ECO:0000256" key="4">
    <source>
        <dbReference type="ARBA" id="ARBA00023136"/>
    </source>
</evidence>
<dbReference type="GO" id="GO:0016020">
    <property type="term" value="C:membrane"/>
    <property type="evidence" value="ECO:0007669"/>
    <property type="project" value="UniProtKB-SubCell"/>
</dbReference>
<comment type="subcellular location">
    <subcellularLocation>
        <location evidence="1">Membrane</location>
        <topology evidence="1">Multi-pass membrane protein</topology>
    </subcellularLocation>
</comment>
<reference evidence="7" key="1">
    <citation type="submission" date="2017-09" db="EMBL/GenBank/DDBJ databases">
        <title>Depth-based differentiation of microbial function through sediment-hosted aquifers and enrichment of novel symbionts in the deep terrestrial subsurface.</title>
        <authorList>
            <person name="Probst A.J."/>
            <person name="Ladd B."/>
            <person name="Jarett J.K."/>
            <person name="Geller-Mcgrath D.E."/>
            <person name="Sieber C.M.K."/>
            <person name="Emerson J.B."/>
            <person name="Anantharaman K."/>
            <person name="Thomas B.C."/>
            <person name="Malmstrom R."/>
            <person name="Stieglmeier M."/>
            <person name="Klingl A."/>
            <person name="Woyke T."/>
            <person name="Ryan C.M."/>
            <person name="Banfield J.F."/>
        </authorList>
    </citation>
    <scope>NUCLEOTIDE SEQUENCE [LARGE SCALE GENOMIC DNA]</scope>
</reference>
<proteinExistence type="predicted"/>
<keyword evidence="3 5" id="KW-1133">Transmembrane helix</keyword>
<dbReference type="EMBL" id="PFBH01000001">
    <property type="protein sequence ID" value="PIR85563.1"/>
    <property type="molecule type" value="Genomic_DNA"/>
</dbReference>
<name>A0A2H0UGN1_9BACT</name>
<keyword evidence="4 5" id="KW-0472">Membrane</keyword>
<sequence>MKNFIEFIREQGVMGLAIGFILGGAVSEVVKSLVNDIINPLLGLMLGSVDGLKEATFSFFGAHILWGNFIAILINFIVIALVVYFGFKGLKLDTLDKKKG</sequence>
<evidence type="ECO:0000256" key="2">
    <source>
        <dbReference type="ARBA" id="ARBA00022692"/>
    </source>
</evidence>
<evidence type="ECO:0000256" key="1">
    <source>
        <dbReference type="ARBA" id="ARBA00004141"/>
    </source>
</evidence>
<dbReference type="PANTHER" id="PTHR30266">
    <property type="entry name" value="MECHANOSENSITIVE CHANNEL MSCL"/>
    <property type="match status" value="1"/>
</dbReference>
<feature type="transmembrane region" description="Helical" evidence="5">
    <location>
        <begin position="12"/>
        <end position="34"/>
    </location>
</feature>
<evidence type="ECO:0000313" key="7">
    <source>
        <dbReference type="Proteomes" id="UP000229315"/>
    </source>
</evidence>
<evidence type="ECO:0000313" key="6">
    <source>
        <dbReference type="EMBL" id="PIR85563.1"/>
    </source>
</evidence>
<evidence type="ECO:0000256" key="5">
    <source>
        <dbReference type="SAM" id="Phobius"/>
    </source>
</evidence>
<dbReference type="InterPro" id="IPR036019">
    <property type="entry name" value="MscL_channel"/>
</dbReference>
<dbReference type="SUPFAM" id="SSF81330">
    <property type="entry name" value="Gated mechanosensitive channel"/>
    <property type="match status" value="1"/>
</dbReference>
<dbReference type="GO" id="GO:0008381">
    <property type="term" value="F:mechanosensitive monoatomic ion channel activity"/>
    <property type="evidence" value="ECO:0007669"/>
    <property type="project" value="TreeGrafter"/>
</dbReference>
<dbReference type="Gene3D" id="1.10.1200.120">
    <property type="entry name" value="Large-conductance mechanosensitive channel, MscL, domain 1"/>
    <property type="match status" value="1"/>
</dbReference>
<comment type="caution">
    <text evidence="6">The sequence shown here is derived from an EMBL/GenBank/DDBJ whole genome shotgun (WGS) entry which is preliminary data.</text>
</comment>
<dbReference type="PANTHER" id="PTHR30266:SF2">
    <property type="entry name" value="LARGE-CONDUCTANCE MECHANOSENSITIVE CHANNEL"/>
    <property type="match status" value="1"/>
</dbReference>
<organism evidence="6 7">
    <name type="scientific">Candidatus Kaiserbacteria bacterium CG10_big_fil_rev_8_21_14_0_10_45_20</name>
    <dbReference type="NCBI Taxonomy" id="1974607"/>
    <lineage>
        <taxon>Bacteria</taxon>
        <taxon>Candidatus Kaiseribacteriota</taxon>
    </lineage>
</organism>
<feature type="transmembrane region" description="Helical" evidence="5">
    <location>
        <begin position="64"/>
        <end position="87"/>
    </location>
</feature>
<gene>
    <name evidence="6" type="ORF">COU15_00505</name>
</gene>
<dbReference type="AlphaFoldDB" id="A0A2H0UGN1"/>
<keyword evidence="2 5" id="KW-0812">Transmembrane</keyword>
<evidence type="ECO:0000256" key="3">
    <source>
        <dbReference type="ARBA" id="ARBA00022989"/>
    </source>
</evidence>
<dbReference type="Proteomes" id="UP000229315">
    <property type="component" value="Unassembled WGS sequence"/>
</dbReference>
<protein>
    <submittedName>
        <fullName evidence="6">Large conductance mechanosensitive channel protein MscL</fullName>
    </submittedName>
</protein>